<comment type="similarity">
    <text evidence="2">Belongs to the short-chain dehydrogenases/reductases (SDR) family.</text>
</comment>
<protein>
    <submittedName>
        <fullName evidence="5">Retinol dehydrogenase 7</fullName>
    </submittedName>
</protein>
<gene>
    <name evidence="5" type="primary">LOC101862944</name>
</gene>
<dbReference type="InterPro" id="IPR036291">
    <property type="entry name" value="NAD(P)-bd_dom_sf"/>
</dbReference>
<dbReference type="PROSITE" id="PS00061">
    <property type="entry name" value="ADH_SHORT"/>
    <property type="match status" value="1"/>
</dbReference>
<evidence type="ECO:0000313" key="5">
    <source>
        <dbReference type="RefSeq" id="XP_005098000.1"/>
    </source>
</evidence>
<feature type="transmembrane region" description="Helical" evidence="3">
    <location>
        <begin position="71"/>
        <end position="90"/>
    </location>
</feature>
<dbReference type="Gene3D" id="3.40.50.720">
    <property type="entry name" value="NAD(P)-binding Rossmann-like Domain"/>
    <property type="match status" value="1"/>
</dbReference>
<evidence type="ECO:0000313" key="4">
    <source>
        <dbReference type="Proteomes" id="UP000694888"/>
    </source>
</evidence>
<sequence length="394" mass="43745">MEIDIQNELNRDGIVFYSVLYSSVTVIFAFAVLSKFLTNEFRFGFRSFLSLVTLFLGEPLCQFLVEGPSGLVVFSLGCLIIYYILPASHLPIKNRSVLITGCDSGFGHALTIKLDSLGIQVFAGCLEDRGPGALELKNRCSDRLHILKLDVTNSKDIAEASNYIKSRVGEEGLWGLVNNAGVWCFAELGMTSETIVQKVMDVNLFGAVRMTRAVLPLIKQAQGRIVNVSSLLGRISVEGCGAYSMSKHALVAFTNTLRMEMKKWGVCVSLVEPTGYFTGVMQEHSLQRKKEELWSALDEETRQIYGKEYFDSAYAHILTHAQSYPRDLSPVIRCLRSALLSKRPRERFPCGGGAEILMCVYPLLPVWMADCVSSSINLVPKQLRPQALSGMTTR</sequence>
<dbReference type="PANTHER" id="PTHR43313">
    <property type="entry name" value="SHORT-CHAIN DEHYDROGENASE/REDUCTASE FAMILY 9C"/>
    <property type="match status" value="1"/>
</dbReference>
<dbReference type="GeneID" id="101862944"/>
<dbReference type="InterPro" id="IPR020904">
    <property type="entry name" value="Sc_DH/Rdtase_CS"/>
</dbReference>
<dbReference type="PANTHER" id="PTHR43313:SF36">
    <property type="entry name" value="D-BETA-HYDROXYBUTYRATE DEHYDROGENASE, MITOCHONDRIAL"/>
    <property type="match status" value="1"/>
</dbReference>
<keyword evidence="3" id="KW-0472">Membrane</keyword>
<dbReference type="Pfam" id="PF00106">
    <property type="entry name" value="adh_short"/>
    <property type="match status" value="1"/>
</dbReference>
<keyword evidence="3" id="KW-0812">Transmembrane</keyword>
<evidence type="ECO:0000256" key="1">
    <source>
        <dbReference type="ARBA" id="ARBA00023002"/>
    </source>
</evidence>
<dbReference type="PRINTS" id="PR00081">
    <property type="entry name" value="GDHRDH"/>
</dbReference>
<dbReference type="SUPFAM" id="SSF51735">
    <property type="entry name" value="NAD(P)-binding Rossmann-fold domains"/>
    <property type="match status" value="1"/>
</dbReference>
<proteinExistence type="inferred from homology"/>
<feature type="transmembrane region" description="Helical" evidence="3">
    <location>
        <begin position="14"/>
        <end position="33"/>
    </location>
</feature>
<keyword evidence="1" id="KW-0560">Oxidoreductase</keyword>
<dbReference type="PRINTS" id="PR00080">
    <property type="entry name" value="SDRFAMILY"/>
</dbReference>
<evidence type="ECO:0000256" key="2">
    <source>
        <dbReference type="RuleBase" id="RU000363"/>
    </source>
</evidence>
<organism evidence="4 5">
    <name type="scientific">Aplysia californica</name>
    <name type="common">California sea hare</name>
    <dbReference type="NCBI Taxonomy" id="6500"/>
    <lineage>
        <taxon>Eukaryota</taxon>
        <taxon>Metazoa</taxon>
        <taxon>Spiralia</taxon>
        <taxon>Lophotrochozoa</taxon>
        <taxon>Mollusca</taxon>
        <taxon>Gastropoda</taxon>
        <taxon>Heterobranchia</taxon>
        <taxon>Euthyneura</taxon>
        <taxon>Tectipleura</taxon>
        <taxon>Aplysiida</taxon>
        <taxon>Aplysioidea</taxon>
        <taxon>Aplysiidae</taxon>
        <taxon>Aplysia</taxon>
    </lineage>
</organism>
<reference evidence="5" key="1">
    <citation type="submission" date="2025-08" db="UniProtKB">
        <authorList>
            <consortium name="RefSeq"/>
        </authorList>
    </citation>
    <scope>IDENTIFICATION</scope>
</reference>
<dbReference type="RefSeq" id="XP_005098000.1">
    <property type="nucleotide sequence ID" value="XM_005097943.3"/>
</dbReference>
<keyword evidence="3" id="KW-1133">Transmembrane helix</keyword>
<accession>A0ABM0JNS0</accession>
<feature type="transmembrane region" description="Helical" evidence="3">
    <location>
        <begin position="45"/>
        <end position="65"/>
    </location>
</feature>
<keyword evidence="4" id="KW-1185">Reference proteome</keyword>
<dbReference type="InterPro" id="IPR002347">
    <property type="entry name" value="SDR_fam"/>
</dbReference>
<dbReference type="Proteomes" id="UP000694888">
    <property type="component" value="Unplaced"/>
</dbReference>
<evidence type="ECO:0000256" key="3">
    <source>
        <dbReference type="SAM" id="Phobius"/>
    </source>
</evidence>
<name>A0ABM0JNS0_APLCA</name>